<feature type="compositionally biased region" description="Polar residues" evidence="3">
    <location>
        <begin position="1074"/>
        <end position="1086"/>
    </location>
</feature>
<reference evidence="7 8" key="1">
    <citation type="journal article" date="2023" name="Microbiol. Spectr.">
        <title>Symbiosis of Carpenter Bees with Uncharacterized Lactic Acid Bacteria Showing NAD Auxotrophy.</title>
        <authorList>
            <person name="Kawasaki S."/>
            <person name="Ozawa K."/>
            <person name="Mori T."/>
            <person name="Yamamoto A."/>
            <person name="Ito M."/>
            <person name="Ohkuma M."/>
            <person name="Sakamoto M."/>
            <person name="Matsutani M."/>
        </authorList>
    </citation>
    <scope>NUCLEOTIDE SEQUENCE [LARGE SCALE GENOMIC DNA]</scope>
    <source>
        <strain evidence="7 8">Kim37-2</strain>
    </source>
</reference>
<keyword evidence="4" id="KW-0812">Transmembrane</keyword>
<keyword evidence="5" id="KW-0732">Signal</keyword>
<dbReference type="InterPro" id="IPR058923">
    <property type="entry name" value="RCC1-like_dom"/>
</dbReference>
<evidence type="ECO:0000256" key="4">
    <source>
        <dbReference type="SAM" id="Phobius"/>
    </source>
</evidence>
<feature type="transmembrane region" description="Helical" evidence="4">
    <location>
        <begin position="1044"/>
        <end position="1062"/>
    </location>
</feature>
<evidence type="ECO:0000256" key="3">
    <source>
        <dbReference type="SAM" id="MobiDB-lite"/>
    </source>
</evidence>
<dbReference type="Gene3D" id="2.130.10.30">
    <property type="entry name" value="Regulator of chromosome condensation 1/beta-lactamase-inhibitor protein II"/>
    <property type="match status" value="5"/>
</dbReference>
<dbReference type="PROSITE" id="PS50012">
    <property type="entry name" value="RCC1_3"/>
    <property type="match status" value="13"/>
</dbReference>
<dbReference type="Pfam" id="PF13540">
    <property type="entry name" value="RCC1_2"/>
    <property type="match status" value="1"/>
</dbReference>
<dbReference type="PANTHER" id="PTHR45982">
    <property type="entry name" value="REGULATOR OF CHROMOSOME CONDENSATION"/>
    <property type="match status" value="1"/>
</dbReference>
<keyword evidence="2" id="KW-0677">Repeat</keyword>
<dbReference type="SUPFAM" id="SSF50985">
    <property type="entry name" value="RCC1/BLIP-II"/>
    <property type="match status" value="3"/>
</dbReference>
<dbReference type="EMBL" id="AP026798">
    <property type="protein sequence ID" value="BDR53256.1"/>
    <property type="molecule type" value="Genomic_DNA"/>
</dbReference>
<proteinExistence type="predicted"/>
<accession>A0ABM8B8P8</accession>
<keyword evidence="1" id="KW-0344">Guanine-nucleotide releasing factor</keyword>
<feature type="domain" description="RCC1-like" evidence="6">
    <location>
        <begin position="593"/>
        <end position="908"/>
    </location>
</feature>
<dbReference type="PROSITE" id="PS00626">
    <property type="entry name" value="RCC1_2"/>
    <property type="match status" value="1"/>
</dbReference>
<evidence type="ECO:0000313" key="7">
    <source>
        <dbReference type="EMBL" id="BDR53256.1"/>
    </source>
</evidence>
<dbReference type="InterPro" id="IPR042229">
    <property type="entry name" value="Listeria/Bacterioides_rpt_sf"/>
</dbReference>
<dbReference type="InterPro" id="IPR009091">
    <property type="entry name" value="RCC1/BLIP-II"/>
</dbReference>
<dbReference type="InterPro" id="IPR000408">
    <property type="entry name" value="Reg_chr_condens"/>
</dbReference>
<dbReference type="PRINTS" id="PR00633">
    <property type="entry name" value="RCCNDNSATION"/>
</dbReference>
<dbReference type="Gene3D" id="2.60.40.4270">
    <property type="entry name" value="Listeria-Bacteroides repeat domain"/>
    <property type="match status" value="1"/>
</dbReference>
<dbReference type="PANTHER" id="PTHR45982:SF1">
    <property type="entry name" value="REGULATOR OF CHROMOSOME CONDENSATION"/>
    <property type="match status" value="1"/>
</dbReference>
<dbReference type="InterPro" id="IPR051553">
    <property type="entry name" value="Ran_GTPase-activating"/>
</dbReference>
<protein>
    <recommendedName>
        <fullName evidence="6">RCC1-like domain-containing protein</fullName>
    </recommendedName>
</protein>
<keyword evidence="4" id="KW-0472">Membrane</keyword>
<dbReference type="Pfam" id="PF25390">
    <property type="entry name" value="WD40_RLD"/>
    <property type="match status" value="2"/>
</dbReference>
<dbReference type="Proteomes" id="UP001321766">
    <property type="component" value="Chromosome"/>
</dbReference>
<keyword evidence="8" id="KW-1185">Reference proteome</keyword>
<gene>
    <name evidence="7" type="ORF">KIM372_11630</name>
</gene>
<organism evidence="7 8">
    <name type="scientific">Bombiscardovia nodaiensis</name>
    <dbReference type="NCBI Taxonomy" id="2932181"/>
    <lineage>
        <taxon>Bacteria</taxon>
        <taxon>Bacillati</taxon>
        <taxon>Actinomycetota</taxon>
        <taxon>Actinomycetes</taxon>
        <taxon>Bifidobacteriales</taxon>
        <taxon>Bifidobacteriaceae</taxon>
        <taxon>Bombiscardovia</taxon>
    </lineage>
</organism>
<evidence type="ECO:0000259" key="6">
    <source>
        <dbReference type="Pfam" id="PF25390"/>
    </source>
</evidence>
<keyword evidence="4" id="KW-1133">Transmembrane helix</keyword>
<name>A0ABM8B8P8_9BIFI</name>
<sequence length="1086" mass="112982">MRRFRTMSALLALVSITILGGGSTSSLTHPTPAHADETSNHFRLNPTSGPAAGGTQLTITPYTIPGVTFKQVSSQLGHTLAIGSDGNAYAWGGYPSYTGAVCSGVNCYVPSRLPTPAGVKFTQVSAGGTGHHSLALGTDGNVYSWGQNTSGQLGFGDTVARTTPTKMPLPVGVNRFVAVRAGNITSFAISDAGRVYAWGHNGHGELGMWGAYRTIPTLISSVPSKIAQLSVFYDFSAALSTDGILYTWGANVCGQRGLGDTSDHYNATTVPFPAGVRRFTSISAGEQTMSAKADDGKIYMWGRNSEGEFGDGSRTANVLRPMAVAVSMPPGVKIKLQNSGGDFTTVIGTDNNLYTWGNGSFGQLGYNSYVQPTPRQVTPPAGVVFTNVIAGRWNAFATGSDGNTYAWGMNTYSSMGDGYLGDGTNINRNTPVRVGGVINITKVTIGGQVTPGTVDPVSGKWTGTSLPHDPGDVDVVVEWTLNGVAQPSETLKYRYLDTFTVDFKLGGAPGTPPPTQRVLEGSKASWPATPVWAGHRFAGWFEGSRAHSFNEPVTRSFTLTARWEQFAFTLDPKYGSPGGGTDVTISADPKSSVTRFSQVSVGGSHTLALGTDGHVYAWGANASGQLGNGDTTARTAPTVVVGTPPGVSFTQVVAGPDTSFALGSDHHWYAWGANASGQLGTGNTANQTSPVRITMPAGVTAYTQVSPGRDHTLALGDDGVTYAWGANTAGQLGNDSTAGSLTPVKTQTPGGVFQFTALSAGFSHSLAIGDNGLAYAWGSNQYGQLGSLFSSAGGSSAVPIEVQVPLGVSSFSRPTATADWSLAIGDNGRIITWGRNANRQLGTSTTTDRSLPDETNLPAGVTFTGVNTKADGAMAIGSNHRIYAWGDNSSGQLGTGNQTSPTSPIAVDPKPGVAFAQLMTGRTHTIGVDTNGDLYAWGDNSTGQLGDDRGGHPGDRSLTPIALTPVQVNVTAVKMDGLPVQSGPTYDATAGVWHIITRPHAQGSVPVAITWTLSGVPQPDYPLTYFYGNPLSLPAAGAIPLQRLGGSALLALAIITAVTLTGHHLSKARKRKQGQGSPRPNHSNRR</sequence>
<evidence type="ECO:0000256" key="1">
    <source>
        <dbReference type="ARBA" id="ARBA00022658"/>
    </source>
</evidence>
<feature type="region of interest" description="Disordered" evidence="3">
    <location>
        <begin position="26"/>
        <end position="53"/>
    </location>
</feature>
<feature type="chain" id="PRO_5047276929" description="RCC1-like domain-containing protein" evidence="5">
    <location>
        <begin position="36"/>
        <end position="1086"/>
    </location>
</feature>
<feature type="region of interest" description="Disordered" evidence="3">
    <location>
        <begin position="1065"/>
        <end position="1086"/>
    </location>
</feature>
<feature type="domain" description="RCC1-like" evidence="6">
    <location>
        <begin position="107"/>
        <end position="450"/>
    </location>
</feature>
<evidence type="ECO:0000313" key="8">
    <source>
        <dbReference type="Proteomes" id="UP001321766"/>
    </source>
</evidence>
<evidence type="ECO:0000256" key="5">
    <source>
        <dbReference type="SAM" id="SignalP"/>
    </source>
</evidence>
<feature type="signal peptide" evidence="5">
    <location>
        <begin position="1"/>
        <end position="35"/>
    </location>
</feature>
<evidence type="ECO:0000256" key="2">
    <source>
        <dbReference type="ARBA" id="ARBA00022737"/>
    </source>
</evidence>